<keyword evidence="7" id="KW-0865">Zymogen</keyword>
<dbReference type="PROSITE" id="PS00134">
    <property type="entry name" value="TRYPSIN_HIS"/>
    <property type="match status" value="1"/>
</dbReference>
<proteinExistence type="inferred from homology"/>
<dbReference type="SUPFAM" id="SSF50494">
    <property type="entry name" value="Trypsin-like serine proteases"/>
    <property type="match status" value="1"/>
</dbReference>
<dbReference type="EMBL" id="AJWK01034942">
    <property type="status" value="NOT_ANNOTATED_CDS"/>
    <property type="molecule type" value="Genomic_DNA"/>
</dbReference>
<sequence length="260" mass="28281">MRPLLLVAIFIGLGLGAPPVIENYVVNGSDALAAEFPYMVSLRTRSGTHTCGATIIANSWLLTAAHCFVSRNPDDYTIQYGTNVISKDGDSVMRIRRIICRDGYDDNNQFIHDIALIELEQPLEFDAFVDSVRLPSAFVFTQGGQEAQLVGWGLNATVGGVIQTHLQKVDLETMTDDECRKLHFDKIHTTNICAGVKGGGKGQCTGDSGGPLLLNGIQVGIVSWSVKPCTIAPYPGVFTEVSHYIDWIRLHSGLTLMEGK</sequence>
<accession>A0A1B0EUX5</accession>
<dbReference type="PRINTS" id="PR00722">
    <property type="entry name" value="CHYMOTRYPSIN"/>
</dbReference>
<reference evidence="13" key="2">
    <citation type="journal article" date="2020" name="BMC">
        <title>Leishmania infection induces a limited differential gene expression in the sand fly midgut.</title>
        <authorList>
            <person name="Coutinho-Abreu I.V."/>
            <person name="Serafim T.D."/>
            <person name="Meneses C."/>
            <person name="Kamhawi S."/>
            <person name="Oliveira F."/>
            <person name="Valenzuela J.G."/>
        </authorList>
    </citation>
    <scope>NUCLEOTIDE SEQUENCE</scope>
    <source>
        <strain evidence="13">Jacobina</strain>
        <tissue evidence="13">Midgut</tissue>
    </source>
</reference>
<reference evidence="14" key="3">
    <citation type="submission" date="2020-05" db="UniProtKB">
        <authorList>
            <consortium name="EnsemblMetazoa"/>
        </authorList>
    </citation>
    <scope>IDENTIFICATION</scope>
    <source>
        <strain evidence="14">Jacobina</strain>
    </source>
</reference>
<name>A0A1B0EUX5_LUTLO</name>
<feature type="domain" description="Peptidase S1" evidence="12">
    <location>
        <begin position="25"/>
        <end position="253"/>
    </location>
</feature>
<evidence type="ECO:0000256" key="2">
    <source>
        <dbReference type="ARBA" id="ARBA00022525"/>
    </source>
</evidence>
<dbReference type="PANTHER" id="PTHR24276:SF98">
    <property type="entry name" value="FI18310P1-RELATED"/>
    <property type="match status" value="1"/>
</dbReference>
<dbReference type="EMBL" id="GITU01001601">
    <property type="protein sequence ID" value="MBC1170304.1"/>
    <property type="molecule type" value="Transcribed_RNA"/>
</dbReference>
<dbReference type="GO" id="GO:0007586">
    <property type="term" value="P:digestion"/>
    <property type="evidence" value="ECO:0007669"/>
    <property type="project" value="UniProtKB-KW"/>
</dbReference>
<dbReference type="InterPro" id="IPR001314">
    <property type="entry name" value="Peptidase_S1A"/>
</dbReference>
<dbReference type="InterPro" id="IPR018114">
    <property type="entry name" value="TRYPSIN_HIS"/>
</dbReference>
<dbReference type="GO" id="GO:0004252">
    <property type="term" value="F:serine-type endopeptidase activity"/>
    <property type="evidence" value="ECO:0007669"/>
    <property type="project" value="InterPro"/>
</dbReference>
<dbReference type="PANTHER" id="PTHR24276">
    <property type="entry name" value="POLYSERASE-RELATED"/>
    <property type="match status" value="1"/>
</dbReference>
<dbReference type="InterPro" id="IPR009003">
    <property type="entry name" value="Peptidase_S1_PA"/>
</dbReference>
<keyword evidence="15" id="KW-1185">Reference proteome</keyword>
<dbReference type="EnsemblMetazoa" id="LLOJ009960-RA">
    <property type="protein sequence ID" value="LLOJ009960-PA"/>
    <property type="gene ID" value="LLOJ009960"/>
</dbReference>
<dbReference type="InterPro" id="IPR043504">
    <property type="entry name" value="Peptidase_S1_PA_chymotrypsin"/>
</dbReference>
<dbReference type="Gene3D" id="2.40.10.10">
    <property type="entry name" value="Trypsin-like serine proteases"/>
    <property type="match status" value="1"/>
</dbReference>
<evidence type="ECO:0000256" key="8">
    <source>
        <dbReference type="ARBA" id="ARBA00023157"/>
    </source>
</evidence>
<evidence type="ECO:0000313" key="14">
    <source>
        <dbReference type="EnsemblMetazoa" id="LLOJ009960-PA"/>
    </source>
</evidence>
<organism evidence="14 15">
    <name type="scientific">Lutzomyia longipalpis</name>
    <name type="common">Sand fly</name>
    <dbReference type="NCBI Taxonomy" id="7200"/>
    <lineage>
        <taxon>Eukaryota</taxon>
        <taxon>Metazoa</taxon>
        <taxon>Ecdysozoa</taxon>
        <taxon>Arthropoda</taxon>
        <taxon>Hexapoda</taxon>
        <taxon>Insecta</taxon>
        <taxon>Pterygota</taxon>
        <taxon>Neoptera</taxon>
        <taxon>Endopterygota</taxon>
        <taxon>Diptera</taxon>
        <taxon>Nematocera</taxon>
        <taxon>Psychodoidea</taxon>
        <taxon>Psychodidae</taxon>
        <taxon>Lutzomyia</taxon>
        <taxon>Lutzomyia</taxon>
    </lineage>
</organism>
<dbReference type="GO" id="GO:0016485">
    <property type="term" value="P:protein processing"/>
    <property type="evidence" value="ECO:0007669"/>
    <property type="project" value="UniProtKB-ARBA"/>
</dbReference>
<keyword evidence="2" id="KW-0964">Secreted</keyword>
<dbReference type="InterPro" id="IPR001254">
    <property type="entry name" value="Trypsin_dom"/>
</dbReference>
<evidence type="ECO:0000256" key="6">
    <source>
        <dbReference type="ARBA" id="ARBA00022825"/>
    </source>
</evidence>
<dbReference type="InterPro" id="IPR033116">
    <property type="entry name" value="TRYPSIN_SER"/>
</dbReference>
<comment type="subcellular location">
    <subcellularLocation>
        <location evidence="1">Secreted</location>
    </subcellularLocation>
</comment>
<comment type="similarity">
    <text evidence="9">Belongs to the peptidase S1 family. CLIP subfamily.</text>
</comment>
<dbReference type="Pfam" id="PF00089">
    <property type="entry name" value="Trypsin"/>
    <property type="match status" value="1"/>
</dbReference>
<keyword evidence="11" id="KW-0732">Signal</keyword>
<keyword evidence="6 10" id="KW-0720">Serine protease</keyword>
<evidence type="ECO:0000256" key="11">
    <source>
        <dbReference type="SAM" id="SignalP"/>
    </source>
</evidence>
<evidence type="ECO:0000256" key="7">
    <source>
        <dbReference type="ARBA" id="ARBA00023145"/>
    </source>
</evidence>
<keyword evidence="8" id="KW-1015">Disulfide bond</keyword>
<evidence type="ECO:0000256" key="1">
    <source>
        <dbReference type="ARBA" id="ARBA00004613"/>
    </source>
</evidence>
<evidence type="ECO:0000259" key="12">
    <source>
        <dbReference type="PROSITE" id="PS50240"/>
    </source>
</evidence>
<reference evidence="15" key="1">
    <citation type="submission" date="2012-05" db="EMBL/GenBank/DDBJ databases">
        <title>Whole Genome Assembly of Lutzomyia longipalpis.</title>
        <authorList>
            <person name="Richards S."/>
            <person name="Qu C."/>
            <person name="Dillon R."/>
            <person name="Worley K."/>
            <person name="Scherer S."/>
            <person name="Batterton M."/>
            <person name="Taylor A."/>
            <person name="Hawes A."/>
            <person name="Hernandez B."/>
            <person name="Kovar C."/>
            <person name="Mandapat C."/>
            <person name="Pham C."/>
            <person name="Qu C."/>
            <person name="Jing C."/>
            <person name="Bess C."/>
            <person name="Bandaranaike D."/>
            <person name="Ngo D."/>
            <person name="Ongeri F."/>
            <person name="Arias F."/>
            <person name="Lara F."/>
            <person name="Weissenberger G."/>
            <person name="Kamau G."/>
            <person name="Han H."/>
            <person name="Shen H."/>
            <person name="Dinh H."/>
            <person name="Khalil I."/>
            <person name="Jones J."/>
            <person name="Shafer J."/>
            <person name="Jayaseelan J."/>
            <person name="Quiroz J."/>
            <person name="Blankenburg K."/>
            <person name="Nguyen L."/>
            <person name="Jackson L."/>
            <person name="Francisco L."/>
            <person name="Tang L.-Y."/>
            <person name="Pu L.-L."/>
            <person name="Perales L."/>
            <person name="Lorensuhewa L."/>
            <person name="Munidasa M."/>
            <person name="Coyle M."/>
            <person name="Taylor M."/>
            <person name="Puazo M."/>
            <person name="Firestine M."/>
            <person name="Scheel M."/>
            <person name="Javaid M."/>
            <person name="Wang M."/>
            <person name="Li M."/>
            <person name="Tabassum N."/>
            <person name="Saada N."/>
            <person name="Osuji N."/>
            <person name="Aqrawi P."/>
            <person name="Fu Q."/>
            <person name="Thornton R."/>
            <person name="Raj R."/>
            <person name="Goodspeed R."/>
            <person name="Mata R."/>
            <person name="Najjar R."/>
            <person name="Gubbala S."/>
            <person name="Lee S."/>
            <person name="Denson S."/>
            <person name="Patil S."/>
            <person name="Macmil S."/>
            <person name="Qi S."/>
            <person name="Matskevitch T."/>
            <person name="Palculict T."/>
            <person name="Mathew T."/>
            <person name="Vee V."/>
            <person name="Velamala V."/>
            <person name="Korchina V."/>
            <person name="Cai W."/>
            <person name="Liu W."/>
            <person name="Dai W."/>
            <person name="Zou X."/>
            <person name="Zhu Y."/>
            <person name="Zhang Y."/>
            <person name="Wu Y.-Q."/>
            <person name="Xin Y."/>
            <person name="Nazarath L."/>
            <person name="Kovar C."/>
            <person name="Han Y."/>
            <person name="Muzny D."/>
            <person name="Gibbs R."/>
        </authorList>
    </citation>
    <scope>NUCLEOTIDE SEQUENCE [LARGE SCALE GENOMIC DNA]</scope>
    <source>
        <strain evidence="15">Jacobina</strain>
    </source>
</reference>
<keyword evidence="4" id="KW-0222">Digestion</keyword>
<evidence type="ECO:0000256" key="10">
    <source>
        <dbReference type="RuleBase" id="RU363034"/>
    </source>
</evidence>
<evidence type="ECO:0000256" key="4">
    <source>
        <dbReference type="ARBA" id="ARBA00022757"/>
    </source>
</evidence>
<dbReference type="Proteomes" id="UP000092461">
    <property type="component" value="Unassembled WGS sequence"/>
</dbReference>
<protein>
    <submittedName>
        <fullName evidence="13">Putative chymotrypsin-2</fullName>
    </submittedName>
</protein>
<feature type="chain" id="PRO_5044555581" evidence="11">
    <location>
        <begin position="17"/>
        <end position="260"/>
    </location>
</feature>
<dbReference type="AlphaFoldDB" id="A0A1B0EUX5"/>
<evidence type="ECO:0000256" key="9">
    <source>
        <dbReference type="ARBA" id="ARBA00024195"/>
    </source>
</evidence>
<evidence type="ECO:0000256" key="5">
    <source>
        <dbReference type="ARBA" id="ARBA00022801"/>
    </source>
</evidence>
<evidence type="ECO:0000313" key="13">
    <source>
        <dbReference type="EMBL" id="MBC1170304.1"/>
    </source>
</evidence>
<evidence type="ECO:0000256" key="3">
    <source>
        <dbReference type="ARBA" id="ARBA00022670"/>
    </source>
</evidence>
<dbReference type="VEuPathDB" id="VectorBase:LLONM1_005722"/>
<dbReference type="PROSITE" id="PS50240">
    <property type="entry name" value="TRYPSIN_DOM"/>
    <property type="match status" value="1"/>
</dbReference>
<dbReference type="VEuPathDB" id="VectorBase:LLOJ009960"/>
<keyword evidence="3 10" id="KW-0645">Protease</keyword>
<dbReference type="FunFam" id="2.40.10.10:FF:000047">
    <property type="entry name" value="Trypsin eta"/>
    <property type="match status" value="1"/>
</dbReference>
<dbReference type="InterPro" id="IPR050430">
    <property type="entry name" value="Peptidase_S1"/>
</dbReference>
<keyword evidence="5 10" id="KW-0378">Hydrolase</keyword>
<feature type="signal peptide" evidence="11">
    <location>
        <begin position="1"/>
        <end position="16"/>
    </location>
</feature>
<dbReference type="GO" id="GO:0005576">
    <property type="term" value="C:extracellular region"/>
    <property type="evidence" value="ECO:0007669"/>
    <property type="project" value="UniProtKB-SubCell"/>
</dbReference>
<dbReference type="CDD" id="cd00190">
    <property type="entry name" value="Tryp_SPc"/>
    <property type="match status" value="1"/>
</dbReference>
<dbReference type="SMART" id="SM00020">
    <property type="entry name" value="Tryp_SPc"/>
    <property type="match status" value="1"/>
</dbReference>
<dbReference type="PROSITE" id="PS00135">
    <property type="entry name" value="TRYPSIN_SER"/>
    <property type="match status" value="1"/>
</dbReference>
<evidence type="ECO:0000313" key="15">
    <source>
        <dbReference type="Proteomes" id="UP000092461"/>
    </source>
</evidence>